<dbReference type="EMBL" id="CACSII010000001">
    <property type="protein sequence ID" value="CAA0082486.1"/>
    <property type="molecule type" value="Genomic_DNA"/>
</dbReference>
<dbReference type="Gene3D" id="1.20.120.20">
    <property type="entry name" value="Apolipoprotein"/>
    <property type="match status" value="1"/>
</dbReference>
<dbReference type="AlphaFoldDB" id="A0A5S9MYX2"/>
<protein>
    <submittedName>
        <fullName evidence="2">Uncharacterized protein</fullName>
    </submittedName>
</protein>
<proteinExistence type="predicted"/>
<organism evidence="2 3">
    <name type="scientific">BD1-7 clade bacterium</name>
    <dbReference type="NCBI Taxonomy" id="2029982"/>
    <lineage>
        <taxon>Bacteria</taxon>
        <taxon>Pseudomonadati</taxon>
        <taxon>Pseudomonadota</taxon>
        <taxon>Gammaproteobacteria</taxon>
        <taxon>Cellvibrionales</taxon>
        <taxon>Spongiibacteraceae</taxon>
        <taxon>BD1-7 clade</taxon>
    </lineage>
</organism>
<feature type="chain" id="PRO_5030137901" evidence="1">
    <location>
        <begin position="24"/>
        <end position="147"/>
    </location>
</feature>
<reference evidence="2 3" key="1">
    <citation type="submission" date="2019-11" db="EMBL/GenBank/DDBJ databases">
        <authorList>
            <person name="Holert J."/>
        </authorList>
    </citation>
    <scope>NUCLEOTIDE SEQUENCE [LARGE SCALE GENOMIC DNA]</scope>
    <source>
        <strain evidence="2">BC5_2</strain>
    </source>
</reference>
<gene>
    <name evidence="2" type="ORF">DPBNPPHM_00466</name>
</gene>
<sequence>MKMTDISAAVVVSVLLSAPAVHAGFDDFVGDMKGKTNDTIDKTSVSAQSLTDKAAEHSESLANEADKVFKDVDAKARDLVDTSVEKTKAFGEQADTKAREIVSDSMEKTQEMGEKVAAESKQKSAGFMSSISDSFSGFSDTFKSWFE</sequence>
<dbReference type="Proteomes" id="UP000434580">
    <property type="component" value="Unassembled WGS sequence"/>
</dbReference>
<keyword evidence="1" id="KW-0732">Signal</keyword>
<feature type="signal peptide" evidence="1">
    <location>
        <begin position="1"/>
        <end position="23"/>
    </location>
</feature>
<dbReference type="OrthoDB" id="9928485at2"/>
<evidence type="ECO:0000313" key="3">
    <source>
        <dbReference type="Proteomes" id="UP000434580"/>
    </source>
</evidence>
<name>A0A5S9MYX2_9GAMM</name>
<accession>A0A5S9MYX2</accession>
<evidence type="ECO:0000256" key="1">
    <source>
        <dbReference type="SAM" id="SignalP"/>
    </source>
</evidence>
<evidence type="ECO:0000313" key="2">
    <source>
        <dbReference type="EMBL" id="CAA0082486.1"/>
    </source>
</evidence>